<dbReference type="GO" id="GO:0005251">
    <property type="term" value="F:delayed rectifier potassium channel activity"/>
    <property type="evidence" value="ECO:0007669"/>
    <property type="project" value="TreeGrafter"/>
</dbReference>
<gene>
    <name evidence="8" type="primary">KCNE4</name>
</gene>
<accession>A0A8C9T9T6</accession>
<dbReference type="GO" id="GO:1902282">
    <property type="term" value="F:voltage-gated potassium channel activity involved in ventricular cardiac muscle cell action potential repolarization"/>
    <property type="evidence" value="ECO:0007669"/>
    <property type="project" value="TreeGrafter"/>
</dbReference>
<dbReference type="GO" id="GO:0044325">
    <property type="term" value="F:transmembrane transporter binding"/>
    <property type="evidence" value="ECO:0007669"/>
    <property type="project" value="TreeGrafter"/>
</dbReference>
<dbReference type="PANTHER" id="PTHR15282">
    <property type="entry name" value="POTASSIUM VOLTAGE-GATED CHANNEL SUBFAMILY E MEMBER 1, 3"/>
    <property type="match status" value="1"/>
</dbReference>
<keyword evidence="9" id="KW-1185">Reference proteome</keyword>
<dbReference type="Pfam" id="PF02060">
    <property type="entry name" value="ISK_Channel"/>
    <property type="match status" value="1"/>
</dbReference>
<name>A0A8C9T9T6_SCLFO</name>
<dbReference type="GO" id="GO:0097623">
    <property type="term" value="P:potassium ion export across plasma membrane"/>
    <property type="evidence" value="ECO:0007669"/>
    <property type="project" value="TreeGrafter"/>
</dbReference>
<sequence>LDVTRPRGYLNHSGSGSGSGSGSDSGSHAPERGGGHEYLYMVMVMSFYGVFLFALTLGYVRSKRREKRKSNVFTRLLREEEQREWGAARKKHSLSLPAAAGLCSVRVPPFHEGRVLAPLACALCVAEQSSVSSLSSTADVRFAIEEESDSGPEETPRAEGRSVTIYRE</sequence>
<reference evidence="8" key="2">
    <citation type="submission" date="2025-08" db="UniProtKB">
        <authorList>
            <consortium name="Ensembl"/>
        </authorList>
    </citation>
    <scope>IDENTIFICATION</scope>
</reference>
<dbReference type="GO" id="GO:0015459">
    <property type="term" value="F:potassium channel regulator activity"/>
    <property type="evidence" value="ECO:0007669"/>
    <property type="project" value="TreeGrafter"/>
</dbReference>
<evidence type="ECO:0000313" key="8">
    <source>
        <dbReference type="Ensembl" id="ENSSFOP00015044037.1"/>
    </source>
</evidence>
<dbReference type="Proteomes" id="UP000694397">
    <property type="component" value="Chromosome 10"/>
</dbReference>
<comment type="similarity">
    <text evidence="2">Belongs to the potassium channel KCNE family.</text>
</comment>
<dbReference type="OrthoDB" id="6422957at2759"/>
<evidence type="ECO:0000256" key="2">
    <source>
        <dbReference type="ARBA" id="ARBA00005688"/>
    </source>
</evidence>
<feature type="compositionally biased region" description="Basic and acidic residues" evidence="6">
    <location>
        <begin position="154"/>
        <end position="168"/>
    </location>
</feature>
<feature type="region of interest" description="Disordered" evidence="6">
    <location>
        <begin position="1"/>
        <end position="30"/>
    </location>
</feature>
<dbReference type="PANTHER" id="PTHR15282:SF9">
    <property type="entry name" value="POTASSIUM VOLTAGE-GATED CHANNEL SUBFAMILY E MEMBER 4"/>
    <property type="match status" value="1"/>
</dbReference>
<dbReference type="AlphaFoldDB" id="A0A8C9T9T6"/>
<feature type="region of interest" description="Disordered" evidence="6">
    <location>
        <begin position="145"/>
        <end position="168"/>
    </location>
</feature>
<proteinExistence type="inferred from homology"/>
<evidence type="ECO:0000256" key="6">
    <source>
        <dbReference type="SAM" id="MobiDB-lite"/>
    </source>
</evidence>
<evidence type="ECO:0000256" key="7">
    <source>
        <dbReference type="SAM" id="Phobius"/>
    </source>
</evidence>
<keyword evidence="5 7" id="KW-0472">Membrane</keyword>
<dbReference type="GO" id="GO:0060307">
    <property type="term" value="P:regulation of ventricular cardiac muscle cell membrane repolarization"/>
    <property type="evidence" value="ECO:0007669"/>
    <property type="project" value="TreeGrafter"/>
</dbReference>
<evidence type="ECO:0000256" key="4">
    <source>
        <dbReference type="ARBA" id="ARBA00022989"/>
    </source>
</evidence>
<feature type="transmembrane region" description="Helical" evidence="7">
    <location>
        <begin position="38"/>
        <end position="60"/>
    </location>
</feature>
<dbReference type="Ensembl" id="ENSSFOT00015082328.1">
    <property type="protein sequence ID" value="ENSSFOP00015044037.1"/>
    <property type="gene ID" value="ENSSFOG00015026676.1"/>
</dbReference>
<evidence type="ECO:0000256" key="3">
    <source>
        <dbReference type="ARBA" id="ARBA00022692"/>
    </source>
</evidence>
<keyword evidence="4 7" id="KW-1133">Transmembrane helix</keyword>
<dbReference type="GO" id="GO:0008076">
    <property type="term" value="C:voltage-gated potassium channel complex"/>
    <property type="evidence" value="ECO:0007669"/>
    <property type="project" value="TreeGrafter"/>
</dbReference>
<dbReference type="GO" id="GO:0086091">
    <property type="term" value="P:regulation of heart rate by cardiac conduction"/>
    <property type="evidence" value="ECO:0007669"/>
    <property type="project" value="TreeGrafter"/>
</dbReference>
<dbReference type="InterPro" id="IPR000369">
    <property type="entry name" value="K_chnl_KCNE"/>
</dbReference>
<organism evidence="8 9">
    <name type="scientific">Scleropages formosus</name>
    <name type="common">Asian bonytongue</name>
    <name type="synonym">Osteoglossum formosum</name>
    <dbReference type="NCBI Taxonomy" id="113540"/>
    <lineage>
        <taxon>Eukaryota</taxon>
        <taxon>Metazoa</taxon>
        <taxon>Chordata</taxon>
        <taxon>Craniata</taxon>
        <taxon>Vertebrata</taxon>
        <taxon>Euteleostomi</taxon>
        <taxon>Actinopterygii</taxon>
        <taxon>Neopterygii</taxon>
        <taxon>Teleostei</taxon>
        <taxon>Osteoglossocephala</taxon>
        <taxon>Osteoglossomorpha</taxon>
        <taxon>Osteoglossiformes</taxon>
        <taxon>Osteoglossidae</taxon>
        <taxon>Scleropages</taxon>
    </lineage>
</organism>
<reference evidence="8 9" key="1">
    <citation type="submission" date="2019-04" db="EMBL/GenBank/DDBJ databases">
        <authorList>
            <consortium name="Wellcome Sanger Institute Data Sharing"/>
        </authorList>
    </citation>
    <scope>NUCLEOTIDE SEQUENCE [LARGE SCALE GENOMIC DNA]</scope>
</reference>
<evidence type="ECO:0000256" key="1">
    <source>
        <dbReference type="ARBA" id="ARBA00004167"/>
    </source>
</evidence>
<reference evidence="8" key="3">
    <citation type="submission" date="2025-09" db="UniProtKB">
        <authorList>
            <consortium name="Ensembl"/>
        </authorList>
    </citation>
    <scope>IDENTIFICATION</scope>
</reference>
<protein>
    <submittedName>
        <fullName evidence="8">Potassium voltage-gated channel, Isk-related family, member 4</fullName>
    </submittedName>
</protein>
<keyword evidence="3 7" id="KW-0812">Transmembrane</keyword>
<evidence type="ECO:0000256" key="5">
    <source>
        <dbReference type="ARBA" id="ARBA00023136"/>
    </source>
</evidence>
<evidence type="ECO:0000313" key="9">
    <source>
        <dbReference type="Proteomes" id="UP000694397"/>
    </source>
</evidence>
<dbReference type="GeneTree" id="ENSGT00390000013776"/>
<comment type="subcellular location">
    <subcellularLocation>
        <location evidence="1">Membrane</location>
        <topology evidence="1">Single-pass membrane protein</topology>
    </subcellularLocation>
</comment>